<reference evidence="1" key="1">
    <citation type="submission" date="2022-03" db="EMBL/GenBank/DDBJ databases">
        <title>Sea Food Isolates.</title>
        <authorList>
            <person name="Li c."/>
        </authorList>
    </citation>
    <scope>NUCLEOTIDE SEQUENCE</scope>
    <source>
        <strain evidence="1">19MO03SA05</strain>
    </source>
</reference>
<sequence>MAYSLKIIYEKFEKETKELNRIVCTLASQPESLERDCHIEGAFIRLVVGWECFVEEFFLRCMCRAKTRNSSEIKPQSAAARNTNEAFKKINKNRKDRDKDFTDWLDSKSIQQRVDDHFRKNSRVQKICESPEKLFELKIIRNAIAHRSPSAVAKFEKYVKEQLGYLSSMNPTMASLLVQKKRSSPEFIFTILSNYFLGLAERLTK</sequence>
<protein>
    <recommendedName>
        <fullName evidence="2">RiboL-PSP-HEPN domain-containing protein</fullName>
    </recommendedName>
</protein>
<organism evidence="1">
    <name type="scientific">bacterium 19MO03SA05</name>
    <dbReference type="NCBI Taxonomy" id="2920620"/>
    <lineage>
        <taxon>Bacteria</taxon>
    </lineage>
</organism>
<gene>
    <name evidence="1" type="ORF">MRM63_14615</name>
</gene>
<name>A0AAU6VIL6_UNCXX</name>
<evidence type="ECO:0008006" key="2">
    <source>
        <dbReference type="Google" id="ProtNLM"/>
    </source>
</evidence>
<evidence type="ECO:0000313" key="1">
    <source>
        <dbReference type="EMBL" id="XAG86402.1"/>
    </source>
</evidence>
<accession>A0AAU6VIL6</accession>
<proteinExistence type="predicted"/>
<dbReference type="EMBL" id="CP095351">
    <property type="protein sequence ID" value="XAG86402.1"/>
    <property type="molecule type" value="Genomic_DNA"/>
</dbReference>
<dbReference type="AlphaFoldDB" id="A0AAU6VIL6"/>